<dbReference type="PRINTS" id="PR00753">
    <property type="entry name" value="ACCSYNTHASE"/>
</dbReference>
<dbReference type="eggNOG" id="COG0436">
    <property type="taxonomic scope" value="Bacteria"/>
</dbReference>
<dbReference type="Pfam" id="PF00155">
    <property type="entry name" value="Aminotran_1_2"/>
    <property type="match status" value="1"/>
</dbReference>
<dbReference type="NCBIfam" id="NF005732">
    <property type="entry name" value="PRK07550.1"/>
    <property type="match status" value="1"/>
</dbReference>
<evidence type="ECO:0000256" key="6">
    <source>
        <dbReference type="RuleBase" id="RU000481"/>
    </source>
</evidence>
<keyword evidence="5" id="KW-0663">Pyridoxal phosphate</keyword>
<dbReference type="PANTHER" id="PTHR46383">
    <property type="entry name" value="ASPARTATE AMINOTRANSFERASE"/>
    <property type="match status" value="1"/>
</dbReference>
<keyword evidence="9" id="KW-1185">Reference proteome</keyword>
<evidence type="ECO:0000256" key="1">
    <source>
        <dbReference type="ARBA" id="ARBA00001933"/>
    </source>
</evidence>
<dbReference type="PROSITE" id="PS00105">
    <property type="entry name" value="AA_TRANSFER_CLASS_1"/>
    <property type="match status" value="1"/>
</dbReference>
<evidence type="ECO:0000256" key="2">
    <source>
        <dbReference type="ARBA" id="ARBA00007441"/>
    </source>
</evidence>
<dbReference type="InterPro" id="IPR050596">
    <property type="entry name" value="AspAT/PAT-like"/>
</dbReference>
<dbReference type="PANTHER" id="PTHR46383:SF1">
    <property type="entry name" value="ASPARTATE AMINOTRANSFERASE"/>
    <property type="match status" value="1"/>
</dbReference>
<evidence type="ECO:0000256" key="5">
    <source>
        <dbReference type="ARBA" id="ARBA00022898"/>
    </source>
</evidence>
<dbReference type="GO" id="GO:0030170">
    <property type="term" value="F:pyridoxal phosphate binding"/>
    <property type="evidence" value="ECO:0007669"/>
    <property type="project" value="InterPro"/>
</dbReference>
<dbReference type="OrthoDB" id="4436468at2"/>
<dbReference type="InterPro" id="IPR015421">
    <property type="entry name" value="PyrdxlP-dep_Trfase_major"/>
</dbReference>
<dbReference type="SUPFAM" id="SSF53383">
    <property type="entry name" value="PLP-dependent transferases"/>
    <property type="match status" value="1"/>
</dbReference>
<dbReference type="InterPro" id="IPR015424">
    <property type="entry name" value="PyrdxlP-dep_Trfase"/>
</dbReference>
<dbReference type="Proteomes" id="UP000008366">
    <property type="component" value="Unassembled WGS sequence"/>
</dbReference>
<proteinExistence type="inferred from homology"/>
<evidence type="ECO:0000313" key="9">
    <source>
        <dbReference type="Proteomes" id="UP000008366"/>
    </source>
</evidence>
<dbReference type="InterPro" id="IPR004838">
    <property type="entry name" value="NHTrfase_class1_PyrdxlP-BS"/>
</dbReference>
<dbReference type="Gene3D" id="3.40.640.10">
    <property type="entry name" value="Type I PLP-dependent aspartate aminotransferase-like (Major domain)"/>
    <property type="match status" value="1"/>
</dbReference>
<dbReference type="EC" id="2.6.1.-" evidence="6"/>
<dbReference type="RefSeq" id="WP_006590600.1">
    <property type="nucleotide sequence ID" value="NZ_BAHD01000002.1"/>
</dbReference>
<evidence type="ECO:0000313" key="8">
    <source>
        <dbReference type="EMBL" id="GAB94067.1"/>
    </source>
</evidence>
<keyword evidence="4 6" id="KW-0808">Transferase</keyword>
<comment type="caution">
    <text evidence="8">The sequence shown here is derived from an EMBL/GenBank/DDBJ whole genome shotgun (WGS) entry which is preliminary data.</text>
</comment>
<gene>
    <name evidence="8" type="ORF">KILIM_002_00240</name>
</gene>
<evidence type="ECO:0000256" key="4">
    <source>
        <dbReference type="ARBA" id="ARBA00022679"/>
    </source>
</evidence>
<organism evidence="8 9">
    <name type="scientific">Kineosphaera limosa NBRC 100340</name>
    <dbReference type="NCBI Taxonomy" id="1184609"/>
    <lineage>
        <taxon>Bacteria</taxon>
        <taxon>Bacillati</taxon>
        <taxon>Actinomycetota</taxon>
        <taxon>Actinomycetes</taxon>
        <taxon>Micrococcales</taxon>
        <taxon>Dermatophilaceae</taxon>
        <taxon>Kineosphaera</taxon>
    </lineage>
</organism>
<dbReference type="InterPro" id="IPR004839">
    <property type="entry name" value="Aminotransferase_I/II_large"/>
</dbReference>
<dbReference type="STRING" id="1184609.KILIM_002_00240"/>
<evidence type="ECO:0000259" key="7">
    <source>
        <dbReference type="Pfam" id="PF00155"/>
    </source>
</evidence>
<dbReference type="GO" id="GO:0006520">
    <property type="term" value="P:amino acid metabolic process"/>
    <property type="evidence" value="ECO:0007669"/>
    <property type="project" value="InterPro"/>
</dbReference>
<dbReference type="EMBL" id="BAHD01000002">
    <property type="protein sequence ID" value="GAB94067.1"/>
    <property type="molecule type" value="Genomic_DNA"/>
</dbReference>
<dbReference type="AlphaFoldDB" id="K6WPK9"/>
<evidence type="ECO:0000256" key="3">
    <source>
        <dbReference type="ARBA" id="ARBA00022576"/>
    </source>
</evidence>
<comment type="similarity">
    <text evidence="2 6">Belongs to the class-I pyridoxal-phosphate-dependent aminotransferase family.</text>
</comment>
<feature type="domain" description="Aminotransferase class I/classII large" evidence="7">
    <location>
        <begin position="31"/>
        <end position="380"/>
    </location>
</feature>
<comment type="cofactor">
    <cofactor evidence="1 6">
        <name>pyridoxal 5'-phosphate</name>
        <dbReference type="ChEBI" id="CHEBI:597326"/>
    </cofactor>
</comment>
<dbReference type="CDD" id="cd00609">
    <property type="entry name" value="AAT_like"/>
    <property type="match status" value="1"/>
</dbReference>
<dbReference type="GO" id="GO:0008483">
    <property type="term" value="F:transaminase activity"/>
    <property type="evidence" value="ECO:0007669"/>
    <property type="project" value="UniProtKB-KW"/>
</dbReference>
<protein>
    <recommendedName>
        <fullName evidence="6">Aminotransferase</fullName>
        <ecNumber evidence="6">2.6.1.-</ecNumber>
    </recommendedName>
</protein>
<sequence length="388" mass="41709">MRLNERTLQTVDSPITAALGLMALRPEHRELLDMAQAVPPYPPAPEVVAHVEKVANAADGGAYTPVPGLPHLREAFAEELSAAYGASLGSQNVLITAGCNQAFALLASTLANPGDEVILQLPYYFNHDMWLRLAGINPVYLETGADLMPTVDAARAQITERTRMLVLVTPGNPSGLTLDPATISDFAALAREHDIALVLDETYRSFRDTDAPPHAEFSRADWGEHVVSLHSFSKDLAIPGYRVGALVCAPAVHREVAKLMDCVAVCAPRIGQEAAWAGLTTAAAWRRERSAELAEHRAAFAAAMADSPGGFEVVAQGGYFAWVRHPFTGTPSDEVAAELVRHESLLFVPGTAFYPTDPGALRFSLSNLPPDRLDELVARLHGAGERAR</sequence>
<keyword evidence="3 6" id="KW-0032">Aminotransferase</keyword>
<reference evidence="8 9" key="1">
    <citation type="submission" date="2012-08" db="EMBL/GenBank/DDBJ databases">
        <title>Whole genome shotgun sequence of Kineosphaera limosa NBRC 100340.</title>
        <authorList>
            <person name="Yoshida I."/>
            <person name="Isaki S."/>
            <person name="Hosoyama A."/>
            <person name="Tsuchikane K."/>
            <person name="Katsumata H."/>
            <person name="Ando Y."/>
            <person name="Ohji S."/>
            <person name="Hamada M."/>
            <person name="Tamura T."/>
            <person name="Yamazoe A."/>
            <person name="Yamazaki S."/>
            <person name="Fujita N."/>
        </authorList>
    </citation>
    <scope>NUCLEOTIDE SEQUENCE [LARGE SCALE GENOMIC DNA]</scope>
    <source>
        <strain evidence="8 9">NBRC 100340</strain>
    </source>
</reference>
<accession>K6WPK9</accession>
<name>K6WPK9_9MICO</name>